<protein>
    <submittedName>
        <fullName evidence="7">GTP-binding protein Rit2</fullName>
    </submittedName>
</protein>
<evidence type="ECO:0000313" key="7">
    <source>
        <dbReference type="EMBL" id="KYM93921.1"/>
    </source>
</evidence>
<dbReference type="GO" id="GO:0007165">
    <property type="term" value="P:signal transduction"/>
    <property type="evidence" value="ECO:0007669"/>
    <property type="project" value="InterPro"/>
</dbReference>
<dbReference type="SMART" id="SM00175">
    <property type="entry name" value="RAB"/>
    <property type="match status" value="1"/>
</dbReference>
<keyword evidence="1" id="KW-0488">Methylation</keyword>
<dbReference type="EMBL" id="KQ978451">
    <property type="protein sequence ID" value="KYM93921.1"/>
    <property type="molecule type" value="Genomic_DNA"/>
</dbReference>
<dbReference type="Pfam" id="PF00071">
    <property type="entry name" value="Ras"/>
    <property type="match status" value="1"/>
</dbReference>
<reference evidence="7 8" key="1">
    <citation type="submission" date="2016-03" db="EMBL/GenBank/DDBJ databases">
        <title>Cyphomyrmex costatus WGS genome.</title>
        <authorList>
            <person name="Nygaard S."/>
            <person name="Hu H."/>
            <person name="Boomsma J."/>
            <person name="Zhang G."/>
        </authorList>
    </citation>
    <scope>NUCLEOTIDE SEQUENCE [LARGE SCALE GENOMIC DNA]</scope>
    <source>
        <strain evidence="7">MS0001</strain>
        <tissue evidence="7">Whole body</tissue>
    </source>
</reference>
<feature type="compositionally biased region" description="Polar residues" evidence="6">
    <location>
        <begin position="462"/>
        <end position="474"/>
    </location>
</feature>
<dbReference type="SUPFAM" id="SSF52540">
    <property type="entry name" value="P-loop containing nucleoside triphosphate hydrolases"/>
    <property type="match status" value="1"/>
</dbReference>
<feature type="compositionally biased region" description="Basic and acidic residues" evidence="6">
    <location>
        <begin position="475"/>
        <end position="485"/>
    </location>
</feature>
<dbReference type="Proteomes" id="UP000078542">
    <property type="component" value="Unassembled WGS sequence"/>
</dbReference>
<evidence type="ECO:0000256" key="6">
    <source>
        <dbReference type="SAM" id="MobiDB-lite"/>
    </source>
</evidence>
<evidence type="ECO:0000256" key="1">
    <source>
        <dbReference type="ARBA" id="ARBA00022481"/>
    </source>
</evidence>
<organism evidence="7 8">
    <name type="scientific">Cyphomyrmex costatus</name>
    <dbReference type="NCBI Taxonomy" id="456900"/>
    <lineage>
        <taxon>Eukaryota</taxon>
        <taxon>Metazoa</taxon>
        <taxon>Ecdysozoa</taxon>
        <taxon>Arthropoda</taxon>
        <taxon>Hexapoda</taxon>
        <taxon>Insecta</taxon>
        <taxon>Pterygota</taxon>
        <taxon>Neoptera</taxon>
        <taxon>Endopterygota</taxon>
        <taxon>Hymenoptera</taxon>
        <taxon>Apocrita</taxon>
        <taxon>Aculeata</taxon>
        <taxon>Formicoidea</taxon>
        <taxon>Formicidae</taxon>
        <taxon>Myrmicinae</taxon>
        <taxon>Cyphomyrmex</taxon>
    </lineage>
</organism>
<dbReference type="InterPro" id="IPR001806">
    <property type="entry name" value="Small_GTPase"/>
</dbReference>
<name>A0A151I707_9HYME</name>
<dbReference type="GO" id="GO:0005525">
    <property type="term" value="F:GTP binding"/>
    <property type="evidence" value="ECO:0007669"/>
    <property type="project" value="UniProtKB-KW"/>
</dbReference>
<gene>
    <name evidence="7" type="ORF">ALC62_15456</name>
</gene>
<evidence type="ECO:0000313" key="8">
    <source>
        <dbReference type="Proteomes" id="UP000078542"/>
    </source>
</evidence>
<feature type="region of interest" description="Disordered" evidence="6">
    <location>
        <begin position="260"/>
        <end position="284"/>
    </location>
</feature>
<evidence type="ECO:0000256" key="2">
    <source>
        <dbReference type="ARBA" id="ARBA00022741"/>
    </source>
</evidence>
<accession>A0A151I707</accession>
<keyword evidence="4" id="KW-0449">Lipoprotein</keyword>
<dbReference type="InterPro" id="IPR005225">
    <property type="entry name" value="Small_GTP-bd"/>
</dbReference>
<evidence type="ECO:0000256" key="5">
    <source>
        <dbReference type="ARBA" id="ARBA00046278"/>
    </source>
</evidence>
<comment type="subcellular location">
    <subcellularLocation>
        <location evidence="5">Endomembrane system</location>
        <topology evidence="5">Lipid-anchor</topology>
        <orientation evidence="5">Cytoplasmic side</orientation>
    </subcellularLocation>
</comment>
<feature type="compositionally biased region" description="Low complexity" evidence="6">
    <location>
        <begin position="486"/>
        <end position="499"/>
    </location>
</feature>
<proteinExistence type="predicted"/>
<dbReference type="SMART" id="SM00174">
    <property type="entry name" value="RHO"/>
    <property type="match status" value="1"/>
</dbReference>
<feature type="compositionally biased region" description="Polar residues" evidence="6">
    <location>
        <begin position="266"/>
        <end position="279"/>
    </location>
</feature>
<keyword evidence="8" id="KW-1185">Reference proteome</keyword>
<dbReference type="STRING" id="456900.A0A151I707"/>
<dbReference type="InterPro" id="IPR020849">
    <property type="entry name" value="Small_GTPase_Ras-type"/>
</dbReference>
<feature type="compositionally biased region" description="Basic and acidic residues" evidence="6">
    <location>
        <begin position="450"/>
        <end position="461"/>
    </location>
</feature>
<evidence type="ECO:0000256" key="3">
    <source>
        <dbReference type="ARBA" id="ARBA00023134"/>
    </source>
</evidence>
<dbReference type="PANTHER" id="PTHR24070">
    <property type="entry name" value="RAS, DI-RAS, AND RHEB FAMILY MEMBERS OF SMALL GTPASE SUPERFAMILY"/>
    <property type="match status" value="1"/>
</dbReference>
<dbReference type="InterPro" id="IPR027417">
    <property type="entry name" value="P-loop_NTPase"/>
</dbReference>
<dbReference type="GO" id="GO:0016020">
    <property type="term" value="C:membrane"/>
    <property type="evidence" value="ECO:0007669"/>
    <property type="project" value="InterPro"/>
</dbReference>
<feature type="region of interest" description="Disordered" evidence="6">
    <location>
        <begin position="448"/>
        <end position="505"/>
    </location>
</feature>
<dbReference type="PRINTS" id="PR00449">
    <property type="entry name" value="RASTRNSFRMNG"/>
</dbReference>
<dbReference type="GO" id="GO:0003924">
    <property type="term" value="F:GTPase activity"/>
    <property type="evidence" value="ECO:0007669"/>
    <property type="project" value="InterPro"/>
</dbReference>
<dbReference type="Gene3D" id="3.40.50.300">
    <property type="entry name" value="P-loop containing nucleotide triphosphate hydrolases"/>
    <property type="match status" value="1"/>
</dbReference>
<dbReference type="SMART" id="SM00173">
    <property type="entry name" value="RAS"/>
    <property type="match status" value="1"/>
</dbReference>
<dbReference type="PROSITE" id="PS51421">
    <property type="entry name" value="RAS"/>
    <property type="match status" value="1"/>
</dbReference>
<dbReference type="PROSITE" id="PS51419">
    <property type="entry name" value="RAB"/>
    <property type="match status" value="1"/>
</dbReference>
<dbReference type="AlphaFoldDB" id="A0A151I707"/>
<dbReference type="NCBIfam" id="TIGR00231">
    <property type="entry name" value="small_GTP"/>
    <property type="match status" value="1"/>
</dbReference>
<keyword evidence="2" id="KW-0547">Nucleotide-binding</keyword>
<keyword evidence="3" id="KW-0342">GTP-binding</keyword>
<sequence length="505" mass="56536">MHGRPAATMTTATTAAGIPHDKTVACNGKDDVRVITQPTIRSGLRVYKIVVLGDGGVGKSAVTLQFVSHRFLDYHDPTIEDSYQTQVVIDGEAALLDILDTAGQVEFTAMREQYMRCGEGFMICYSVTDRHSFQETMEYRKLISRVRANENIPLVVVGNKFDLQHHRKSRVYRDHIITYLLLSLTSVKTYSVPYQNIQLAFPSTPKLIYTSEPNPTFSGYSYATQDFNSGSNVVFTTGVDSMSRLKNEINSIKISEEYSQKDKGQKNITSPKQSESIQAEESKSKQALDSNIKVLNEKKKFSKNPEANNLIEYQPNLQQVSLVDVPYPAFRENLLNLHLPEFSRYQISNIIQSQYYPYNPYANLELPLNNFDFYNPTVPLFYQAATVVSDSNSKLLTTTENTKASVQSHITKSSQISTSSESNLVKSRVIESTTDAIKETLSSQSATSTKKLECTSEKNRQEITTTESPITSQKSVEEITDKKVNSTELTSTTTSPLTEKSNTAI</sequence>
<evidence type="ECO:0000256" key="4">
    <source>
        <dbReference type="ARBA" id="ARBA00023288"/>
    </source>
</evidence>
<dbReference type="GO" id="GO:0012505">
    <property type="term" value="C:endomembrane system"/>
    <property type="evidence" value="ECO:0007669"/>
    <property type="project" value="UniProtKB-SubCell"/>
</dbReference>